<evidence type="ECO:0000313" key="1">
    <source>
        <dbReference type="EMBL" id="KAK8897584.1"/>
    </source>
</evidence>
<dbReference type="Proteomes" id="UP001470230">
    <property type="component" value="Unassembled WGS sequence"/>
</dbReference>
<sequence>MKINVRKCIRLSFVLYIRKYRQDKFNELAEGLYDFIGNLNDEQIQTVINRMDREDCKVFKVCYCNDIFDNVNDFIEDLNDAIDYVNIYNKLHRDVLKSAQSNDNKIAALDQLNEDMDDHTIICLRNHIPFHLDRENDIDIYEDIGNEIRLTINSCENDEYYFDFMMTADNNDATYKKFYMWDNVNDEPLPYSVINPGELDLNIYDDDTVNDRFDFDTACYFHIGDNNPYRNSIHYIT</sequence>
<dbReference type="EMBL" id="JAPFFF010000002">
    <property type="protein sequence ID" value="KAK8897584.1"/>
    <property type="molecule type" value="Genomic_DNA"/>
</dbReference>
<accession>A0ABR2L2J4</accession>
<gene>
    <name evidence="1" type="ORF">M9Y10_015543</name>
</gene>
<proteinExistence type="predicted"/>
<name>A0ABR2L2J4_9EUKA</name>
<keyword evidence="2" id="KW-1185">Reference proteome</keyword>
<reference evidence="1 2" key="1">
    <citation type="submission" date="2024-04" db="EMBL/GenBank/DDBJ databases">
        <title>Tritrichomonas musculus Genome.</title>
        <authorList>
            <person name="Alves-Ferreira E."/>
            <person name="Grigg M."/>
            <person name="Lorenzi H."/>
            <person name="Galac M."/>
        </authorList>
    </citation>
    <scope>NUCLEOTIDE SEQUENCE [LARGE SCALE GENOMIC DNA]</scope>
    <source>
        <strain evidence="1 2">EAF2021</strain>
    </source>
</reference>
<protein>
    <submittedName>
        <fullName evidence="1">Uncharacterized protein</fullName>
    </submittedName>
</protein>
<comment type="caution">
    <text evidence="1">The sequence shown here is derived from an EMBL/GenBank/DDBJ whole genome shotgun (WGS) entry which is preliminary data.</text>
</comment>
<feature type="non-terminal residue" evidence="1">
    <location>
        <position position="237"/>
    </location>
</feature>
<evidence type="ECO:0000313" key="2">
    <source>
        <dbReference type="Proteomes" id="UP001470230"/>
    </source>
</evidence>
<organism evidence="1 2">
    <name type="scientific">Tritrichomonas musculus</name>
    <dbReference type="NCBI Taxonomy" id="1915356"/>
    <lineage>
        <taxon>Eukaryota</taxon>
        <taxon>Metamonada</taxon>
        <taxon>Parabasalia</taxon>
        <taxon>Tritrichomonadida</taxon>
        <taxon>Tritrichomonadidae</taxon>
        <taxon>Tritrichomonas</taxon>
    </lineage>
</organism>